<dbReference type="SUPFAM" id="SSF103481">
    <property type="entry name" value="Multidrug resistance efflux transporter EmrE"/>
    <property type="match status" value="2"/>
</dbReference>
<dbReference type="InterPro" id="IPR037185">
    <property type="entry name" value="EmrE-like"/>
</dbReference>
<evidence type="ECO:0000259" key="6">
    <source>
        <dbReference type="Pfam" id="PF00892"/>
    </source>
</evidence>
<feature type="domain" description="EamA" evidence="6">
    <location>
        <begin position="153"/>
        <end position="288"/>
    </location>
</feature>
<accession>A0A8J7RYX0</accession>
<evidence type="ECO:0000256" key="1">
    <source>
        <dbReference type="ARBA" id="ARBA00004141"/>
    </source>
</evidence>
<feature type="transmembrane region" description="Helical" evidence="5">
    <location>
        <begin position="94"/>
        <end position="114"/>
    </location>
</feature>
<evidence type="ECO:0000313" key="7">
    <source>
        <dbReference type="EMBL" id="MBP5856885.1"/>
    </source>
</evidence>
<feature type="transmembrane region" description="Helical" evidence="5">
    <location>
        <begin position="126"/>
        <end position="144"/>
    </location>
</feature>
<keyword evidence="4 5" id="KW-0472">Membrane</keyword>
<dbReference type="GO" id="GO:0016020">
    <property type="term" value="C:membrane"/>
    <property type="evidence" value="ECO:0007669"/>
    <property type="project" value="UniProtKB-SubCell"/>
</dbReference>
<feature type="transmembrane region" description="Helical" evidence="5">
    <location>
        <begin position="215"/>
        <end position="236"/>
    </location>
</feature>
<evidence type="ECO:0000256" key="4">
    <source>
        <dbReference type="ARBA" id="ARBA00023136"/>
    </source>
</evidence>
<proteinExistence type="predicted"/>
<keyword evidence="3 5" id="KW-1133">Transmembrane helix</keyword>
<feature type="transmembrane region" description="Helical" evidence="5">
    <location>
        <begin position="273"/>
        <end position="294"/>
    </location>
</feature>
<keyword evidence="8" id="KW-1185">Reference proteome</keyword>
<evidence type="ECO:0000256" key="3">
    <source>
        <dbReference type="ARBA" id="ARBA00022989"/>
    </source>
</evidence>
<dbReference type="EMBL" id="JAGMWN010000003">
    <property type="protein sequence ID" value="MBP5856885.1"/>
    <property type="molecule type" value="Genomic_DNA"/>
</dbReference>
<gene>
    <name evidence="7" type="ORF">KAJ83_07690</name>
</gene>
<feature type="transmembrane region" description="Helical" evidence="5">
    <location>
        <begin position="184"/>
        <end position="203"/>
    </location>
</feature>
<dbReference type="RefSeq" id="WP_210681469.1">
    <property type="nucleotide sequence ID" value="NZ_JAGMWN010000003.1"/>
</dbReference>
<dbReference type="Proteomes" id="UP000672602">
    <property type="component" value="Unassembled WGS sequence"/>
</dbReference>
<feature type="transmembrane region" description="Helical" evidence="5">
    <location>
        <begin position="35"/>
        <end position="55"/>
    </location>
</feature>
<dbReference type="InterPro" id="IPR050638">
    <property type="entry name" value="AA-Vitamin_Transporters"/>
</dbReference>
<feature type="transmembrane region" description="Helical" evidence="5">
    <location>
        <begin position="67"/>
        <end position="88"/>
    </location>
</feature>
<organism evidence="7 8">
    <name type="scientific">Marivibrio halodurans</name>
    <dbReference type="NCBI Taxonomy" id="2039722"/>
    <lineage>
        <taxon>Bacteria</taxon>
        <taxon>Pseudomonadati</taxon>
        <taxon>Pseudomonadota</taxon>
        <taxon>Alphaproteobacteria</taxon>
        <taxon>Rhodospirillales</taxon>
        <taxon>Rhodospirillaceae</taxon>
        <taxon>Marivibrio</taxon>
    </lineage>
</organism>
<feature type="domain" description="EamA" evidence="6">
    <location>
        <begin position="10"/>
        <end position="140"/>
    </location>
</feature>
<dbReference type="AlphaFoldDB" id="A0A8J7RYX0"/>
<sequence length="310" mass="32530">MIMSPRDWGLLLLLSLLWGGAFFFVGVAVRDLPPLTIVLARTGFAALALWLYLMLTGARFGAMRPAIGAFLVMGFLNNLVPFSLLFWAQTAIPSGLASILNATTPIFAMLVAHWTLADERMAPHKLAGILAGVAGVAVLLGADLLSGADIGSLGMIACLGAALSYGIASVFGRRFRGLGLTPPQVALGQLTATTAMMAPLVAFADRPWSLPMPGVETLAALAGLAILSTAVAYILYFRLLATAGAVNVALVTLLIPPSAILLGALFLDERLAPHQGFGLLLIGAGLIAIDGRLLRRWGRRRREGPAQPSK</sequence>
<feature type="transmembrane region" description="Helical" evidence="5">
    <location>
        <begin position="150"/>
        <end position="172"/>
    </location>
</feature>
<feature type="transmembrane region" description="Helical" evidence="5">
    <location>
        <begin position="9"/>
        <end position="29"/>
    </location>
</feature>
<reference evidence="7" key="1">
    <citation type="submission" date="2021-04" db="EMBL/GenBank/DDBJ databases">
        <authorList>
            <person name="Zhang D.-C."/>
        </authorList>
    </citation>
    <scope>NUCLEOTIDE SEQUENCE</scope>
    <source>
        <strain evidence="7">CGMCC 1.15697</strain>
    </source>
</reference>
<comment type="caution">
    <text evidence="7">The sequence shown here is derived from an EMBL/GenBank/DDBJ whole genome shotgun (WGS) entry which is preliminary data.</text>
</comment>
<keyword evidence="2 5" id="KW-0812">Transmembrane</keyword>
<dbReference type="Pfam" id="PF00892">
    <property type="entry name" value="EamA"/>
    <property type="match status" value="2"/>
</dbReference>
<protein>
    <submittedName>
        <fullName evidence="7">DMT family transporter</fullName>
    </submittedName>
</protein>
<dbReference type="PANTHER" id="PTHR32322:SF9">
    <property type="entry name" value="AMINO-ACID METABOLITE EFFLUX PUMP-RELATED"/>
    <property type="match status" value="1"/>
</dbReference>
<comment type="subcellular location">
    <subcellularLocation>
        <location evidence="1">Membrane</location>
        <topology evidence="1">Multi-pass membrane protein</topology>
    </subcellularLocation>
</comment>
<evidence type="ECO:0000313" key="8">
    <source>
        <dbReference type="Proteomes" id="UP000672602"/>
    </source>
</evidence>
<name>A0A8J7RYX0_9PROT</name>
<dbReference type="PANTHER" id="PTHR32322">
    <property type="entry name" value="INNER MEMBRANE TRANSPORTER"/>
    <property type="match status" value="1"/>
</dbReference>
<feature type="transmembrane region" description="Helical" evidence="5">
    <location>
        <begin position="248"/>
        <end position="267"/>
    </location>
</feature>
<evidence type="ECO:0000256" key="5">
    <source>
        <dbReference type="SAM" id="Phobius"/>
    </source>
</evidence>
<evidence type="ECO:0000256" key="2">
    <source>
        <dbReference type="ARBA" id="ARBA00022692"/>
    </source>
</evidence>
<dbReference type="InterPro" id="IPR000620">
    <property type="entry name" value="EamA_dom"/>
</dbReference>